<evidence type="ECO:0000313" key="2">
    <source>
        <dbReference type="EMBL" id="TDZ22657.1"/>
    </source>
</evidence>
<accession>A0A484FZP3</accession>
<name>A0A484FZP3_COLOR</name>
<feature type="region of interest" description="Disordered" evidence="1">
    <location>
        <begin position="1"/>
        <end position="43"/>
    </location>
</feature>
<proteinExistence type="predicted"/>
<reference evidence="3" key="2">
    <citation type="journal article" date="2019" name="Mol. Plant Microbe Interact.">
        <title>Genome sequence resources for four phytopathogenic fungi from the Colletotrichum orbiculare species complex.</title>
        <authorList>
            <person name="Gan P."/>
            <person name="Tsushima A."/>
            <person name="Narusaka M."/>
            <person name="Narusaka Y."/>
            <person name="Takano Y."/>
            <person name="Kubo Y."/>
            <person name="Shirasu K."/>
        </authorList>
    </citation>
    <scope>GENOME REANNOTATION</scope>
    <source>
        <strain evidence="3">104-T / ATCC 96160 / CBS 514.97 / LARS 414 / MAFF 240422</strain>
    </source>
</reference>
<organism evidence="2 3">
    <name type="scientific">Colletotrichum orbiculare (strain 104-T / ATCC 96160 / CBS 514.97 / LARS 414 / MAFF 240422)</name>
    <name type="common">Cucumber anthracnose fungus</name>
    <name type="synonym">Colletotrichum lagenarium</name>
    <dbReference type="NCBI Taxonomy" id="1213857"/>
    <lineage>
        <taxon>Eukaryota</taxon>
        <taxon>Fungi</taxon>
        <taxon>Dikarya</taxon>
        <taxon>Ascomycota</taxon>
        <taxon>Pezizomycotina</taxon>
        <taxon>Sordariomycetes</taxon>
        <taxon>Hypocreomycetidae</taxon>
        <taxon>Glomerellales</taxon>
        <taxon>Glomerellaceae</taxon>
        <taxon>Colletotrichum</taxon>
        <taxon>Colletotrichum orbiculare species complex</taxon>
    </lineage>
</organism>
<sequence>MLRRKDGCSSKCILPSSIPSPDTHLQPPDRRSPSRAAQMPQAVVAASREDEALKNIPSHNNGAGLIPQIAACRLGSLETY</sequence>
<keyword evidence="3" id="KW-1185">Reference proteome</keyword>
<reference evidence="3" key="1">
    <citation type="journal article" date="2013" name="New Phytol.">
        <title>Comparative genomic and transcriptomic analyses reveal the hemibiotrophic stage shift of Colletotrichum fungi.</title>
        <authorList>
            <person name="Gan P."/>
            <person name="Ikeda K."/>
            <person name="Irieda H."/>
            <person name="Narusaka M."/>
            <person name="O'Connell R.J."/>
            <person name="Narusaka Y."/>
            <person name="Takano Y."/>
            <person name="Kubo Y."/>
            <person name="Shirasu K."/>
        </authorList>
    </citation>
    <scope>NUCLEOTIDE SEQUENCE [LARGE SCALE GENOMIC DNA]</scope>
    <source>
        <strain evidence="3">104-T / ATCC 96160 / CBS 514.97 / LARS 414 / MAFF 240422</strain>
    </source>
</reference>
<evidence type="ECO:0000256" key="1">
    <source>
        <dbReference type="SAM" id="MobiDB-lite"/>
    </source>
</evidence>
<protein>
    <submittedName>
        <fullName evidence="2">Uncharacterized protein</fullName>
    </submittedName>
</protein>
<dbReference type="Proteomes" id="UP000014480">
    <property type="component" value="Unassembled WGS sequence"/>
</dbReference>
<comment type="caution">
    <text evidence="2">The sequence shown here is derived from an EMBL/GenBank/DDBJ whole genome shotgun (WGS) entry which is preliminary data.</text>
</comment>
<dbReference type="AlphaFoldDB" id="A0A484FZP3"/>
<gene>
    <name evidence="2" type="ORF">Cob_v004393</name>
</gene>
<dbReference type="EMBL" id="AMCV02000009">
    <property type="protein sequence ID" value="TDZ22657.1"/>
    <property type="molecule type" value="Genomic_DNA"/>
</dbReference>
<evidence type="ECO:0000313" key="3">
    <source>
        <dbReference type="Proteomes" id="UP000014480"/>
    </source>
</evidence>